<feature type="transmembrane region" description="Helical" evidence="1">
    <location>
        <begin position="133"/>
        <end position="152"/>
    </location>
</feature>
<feature type="transmembrane region" description="Helical" evidence="1">
    <location>
        <begin position="104"/>
        <end position="127"/>
    </location>
</feature>
<evidence type="ECO:0008006" key="4">
    <source>
        <dbReference type="Google" id="ProtNLM"/>
    </source>
</evidence>
<evidence type="ECO:0000256" key="1">
    <source>
        <dbReference type="SAM" id="Phobius"/>
    </source>
</evidence>
<dbReference type="Proteomes" id="UP000093796">
    <property type="component" value="Unassembled WGS sequence"/>
</dbReference>
<evidence type="ECO:0000313" key="2">
    <source>
        <dbReference type="EMBL" id="OAZ75347.1"/>
    </source>
</evidence>
<feature type="transmembrane region" description="Helical" evidence="1">
    <location>
        <begin position="196"/>
        <end position="217"/>
    </location>
</feature>
<dbReference type="AlphaFoldDB" id="A0A1A0DL06"/>
<accession>A0A1A0DL06</accession>
<proteinExistence type="predicted"/>
<evidence type="ECO:0000313" key="3">
    <source>
        <dbReference type="Proteomes" id="UP000093796"/>
    </source>
</evidence>
<name>A0A1A0DL06_ACEPA</name>
<feature type="transmembrane region" description="Helical" evidence="1">
    <location>
        <begin position="70"/>
        <end position="92"/>
    </location>
</feature>
<sequence length="281" mass="29496">MRSVTTGGTGACSRGLGANASIDRRLGCTLAAIAGAVNAAGVLAVGYYSANMTGNVSALASGLHEGRMELVLSCCGLILAFVAGAVLSALLVNAGRRHNLPSIYARSILLEACLLGLLGAVDFLFSAQPRDPVLAYGLSFLMGLQNATVTRISGARVRTTHMTGMLTDVGLELADWLEGFFHPVDPARRTGTRERLGLHAAIVLSFTLGGVAGAFLYGWWSGLFLLVLAGLLACLSLPGALSHEPVVEHKPAPVPSCGERYSCLQHLIHRKDRSGHWGSYE</sequence>
<organism evidence="2 3">
    <name type="scientific">Acetobacter pasteurianus</name>
    <name type="common">Acetobacter turbidans</name>
    <dbReference type="NCBI Taxonomy" id="438"/>
    <lineage>
        <taxon>Bacteria</taxon>
        <taxon>Pseudomonadati</taxon>
        <taxon>Pseudomonadota</taxon>
        <taxon>Alphaproteobacteria</taxon>
        <taxon>Acetobacterales</taxon>
        <taxon>Acetobacteraceae</taxon>
        <taxon>Acetobacter</taxon>
    </lineage>
</organism>
<dbReference type="Pfam" id="PF06912">
    <property type="entry name" value="DUF1275"/>
    <property type="match status" value="1"/>
</dbReference>
<dbReference type="PANTHER" id="PTHR37314">
    <property type="entry name" value="SLR0142 PROTEIN"/>
    <property type="match status" value="1"/>
</dbReference>
<feature type="transmembrane region" description="Helical" evidence="1">
    <location>
        <begin position="30"/>
        <end position="50"/>
    </location>
</feature>
<dbReference type="EMBL" id="LYUD01000037">
    <property type="protein sequence ID" value="OAZ75347.1"/>
    <property type="molecule type" value="Genomic_DNA"/>
</dbReference>
<protein>
    <recommendedName>
        <fullName evidence="4">DUF1275 domain-containing protein</fullName>
    </recommendedName>
</protein>
<comment type="caution">
    <text evidence="2">The sequence shown here is derived from an EMBL/GenBank/DDBJ whole genome shotgun (WGS) entry which is preliminary data.</text>
</comment>
<dbReference type="InterPro" id="IPR010699">
    <property type="entry name" value="DUF1275"/>
</dbReference>
<gene>
    <name evidence="2" type="ORF">SRCM100623_00404</name>
</gene>
<reference evidence="2 3" key="1">
    <citation type="submission" date="2016-05" db="EMBL/GenBank/DDBJ databases">
        <title>Genome sequencing of Acetobacter pasteurianus strain SRCM100623.</title>
        <authorList>
            <person name="Song Y.R."/>
        </authorList>
    </citation>
    <scope>NUCLEOTIDE SEQUENCE [LARGE SCALE GENOMIC DNA]</scope>
    <source>
        <strain evidence="2 3">SRCM100623</strain>
    </source>
</reference>
<dbReference type="PATRIC" id="fig|438.15.peg.453"/>
<feature type="transmembrane region" description="Helical" evidence="1">
    <location>
        <begin position="223"/>
        <end position="241"/>
    </location>
</feature>
<keyword evidence="1" id="KW-0812">Transmembrane</keyword>
<keyword evidence="1" id="KW-0472">Membrane</keyword>
<dbReference type="PANTHER" id="PTHR37314:SF4">
    <property type="entry name" value="UPF0700 TRANSMEMBRANE PROTEIN YOAK"/>
    <property type="match status" value="1"/>
</dbReference>
<keyword evidence="1" id="KW-1133">Transmembrane helix</keyword>